<dbReference type="InterPro" id="IPR011044">
    <property type="entry name" value="Quino_amine_DH_bsu"/>
</dbReference>
<protein>
    <submittedName>
        <fullName evidence="2">Glutaminyl-peptide cyclotransferase</fullName>
    </submittedName>
</protein>
<dbReference type="AlphaFoldDB" id="A0A4Q6XW49"/>
<dbReference type="EMBL" id="SGIS01000010">
    <property type="protein sequence ID" value="RZF64923.1"/>
    <property type="molecule type" value="Genomic_DNA"/>
</dbReference>
<evidence type="ECO:0000313" key="3">
    <source>
        <dbReference type="Proteomes" id="UP000292085"/>
    </source>
</evidence>
<keyword evidence="3" id="KW-1185">Reference proteome</keyword>
<dbReference type="PANTHER" id="PTHR31270">
    <property type="entry name" value="GLUTAMINYL-PEPTIDE CYCLOTRANSFERASE"/>
    <property type="match status" value="1"/>
</dbReference>
<evidence type="ECO:0000313" key="2">
    <source>
        <dbReference type="EMBL" id="RZF64923.1"/>
    </source>
</evidence>
<proteinExistence type="predicted"/>
<dbReference type="InterPro" id="IPR007788">
    <property type="entry name" value="QCT"/>
</dbReference>
<name>A0A4Q6XW49_9SPHN</name>
<accession>A0A4Q6XW49</accession>
<reference evidence="2 3" key="1">
    <citation type="submission" date="2019-02" db="EMBL/GenBank/DDBJ databases">
        <authorList>
            <person name="Li Y."/>
        </authorList>
    </citation>
    <scope>NUCLEOTIDE SEQUENCE [LARGE SCALE GENOMIC DNA]</scope>
    <source>
        <strain evidence="2 3">3-7</strain>
    </source>
</reference>
<dbReference type="Proteomes" id="UP000292085">
    <property type="component" value="Unassembled WGS sequence"/>
</dbReference>
<dbReference type="PANTHER" id="PTHR31270:SF1">
    <property type="entry name" value="GLUTAMINYL-PEPTIDE CYCLOTRANSFERASE"/>
    <property type="match status" value="1"/>
</dbReference>
<keyword evidence="1" id="KW-0732">Signal</keyword>
<evidence type="ECO:0000256" key="1">
    <source>
        <dbReference type="SAM" id="SignalP"/>
    </source>
</evidence>
<dbReference type="SUPFAM" id="SSF50969">
    <property type="entry name" value="YVTN repeat-like/Quinoprotein amine dehydrogenase"/>
    <property type="match status" value="1"/>
</dbReference>
<feature type="signal peptide" evidence="1">
    <location>
        <begin position="1"/>
        <end position="17"/>
    </location>
</feature>
<sequence length="253" mass="27609">MRAFGLFALLWVAVAPAAADPLPLEPAKVIATFPHDTGAYTEGLFYRDGDLYESTGMEGRSTIRQVEIKTGAVRRKVSIPPSDFGEGIVDSGDQIVSLTWQGGHGYRWTLGGFKRVGSFRYPGEGWALTKDAHHIIMSDGTPMLRFLDPKTLRIVKRVKVTADGNPVANLNELEYVDGEILANIWMTDLIARIDPASGHVIGWIDVSALTKQADAGGGDAVANGIAWDAKQRRLFVTGKNWPLLFEIAPPHAR</sequence>
<feature type="chain" id="PRO_5020622415" evidence="1">
    <location>
        <begin position="18"/>
        <end position="253"/>
    </location>
</feature>
<organism evidence="2 3">
    <name type="scientific">Sphingomonas populi</name>
    <dbReference type="NCBI Taxonomy" id="2484750"/>
    <lineage>
        <taxon>Bacteria</taxon>
        <taxon>Pseudomonadati</taxon>
        <taxon>Pseudomonadota</taxon>
        <taxon>Alphaproteobacteria</taxon>
        <taxon>Sphingomonadales</taxon>
        <taxon>Sphingomonadaceae</taxon>
        <taxon>Sphingomonas</taxon>
    </lineage>
</organism>
<comment type="caution">
    <text evidence="2">The sequence shown here is derived from an EMBL/GenBank/DDBJ whole genome shotgun (WGS) entry which is preliminary data.</text>
</comment>
<dbReference type="OrthoDB" id="9783700at2"/>
<dbReference type="Pfam" id="PF05096">
    <property type="entry name" value="Glu_cyclase_2"/>
    <property type="match status" value="1"/>
</dbReference>
<dbReference type="RefSeq" id="WP_130156495.1">
    <property type="nucleotide sequence ID" value="NZ_SGIS01000010.1"/>
</dbReference>
<keyword evidence="2" id="KW-0808">Transferase</keyword>
<dbReference type="GO" id="GO:0016603">
    <property type="term" value="F:glutaminyl-peptide cyclotransferase activity"/>
    <property type="evidence" value="ECO:0007669"/>
    <property type="project" value="InterPro"/>
</dbReference>
<gene>
    <name evidence="2" type="ORF">EWE75_08650</name>
</gene>